<proteinExistence type="predicted"/>
<accession>A0A450TEV1</accession>
<protein>
    <submittedName>
        <fullName evidence="1">Uncharacterized protein</fullName>
    </submittedName>
</protein>
<organism evidence="1">
    <name type="scientific">Candidatus Kentrum sp. DK</name>
    <dbReference type="NCBI Taxonomy" id="2126562"/>
    <lineage>
        <taxon>Bacteria</taxon>
        <taxon>Pseudomonadati</taxon>
        <taxon>Pseudomonadota</taxon>
        <taxon>Gammaproteobacteria</taxon>
        <taxon>Candidatus Kentrum</taxon>
    </lineage>
</organism>
<sequence>MIKHQVTMDNSRNLLLSNLPYRIGQKLTVIVMAEDELQRRQQKWKNFFKQLQALPVAQGLTDDDIAREINAYRNENHH</sequence>
<dbReference type="EMBL" id="CAADEX010000152">
    <property type="protein sequence ID" value="VFJ65617.1"/>
    <property type="molecule type" value="Genomic_DNA"/>
</dbReference>
<evidence type="ECO:0000313" key="1">
    <source>
        <dbReference type="EMBL" id="VFJ65617.1"/>
    </source>
</evidence>
<dbReference type="AlphaFoldDB" id="A0A450TEV1"/>
<gene>
    <name evidence="1" type="ORF">BECKDK2373B_GA0170837_11526</name>
</gene>
<name>A0A450TEV1_9GAMM</name>
<reference evidence="1" key="1">
    <citation type="submission" date="2019-02" db="EMBL/GenBank/DDBJ databases">
        <authorList>
            <person name="Gruber-Vodicka R. H."/>
            <person name="Seah K. B. B."/>
        </authorList>
    </citation>
    <scope>NUCLEOTIDE SEQUENCE</scope>
    <source>
        <strain evidence="1">BECK_DK47</strain>
    </source>
</reference>